<sequence length="382" mass="44856">MKIRPIAIYLPQFHPIAENDAWWGKGFTEWRNVVKARPKFKGHYQPHLPADLGFYDLRLPEVREEQARLAREHGIHGFCYYHYWFNGKRLLERPFEEVFQSGKPDFPFMLAWANENWNRAWSGDENDVMLAQDYNQEDHVAHINTLIPYFKDPRYIRVDGKPVFAIYKDDHIEDLEGMIRIFREEARKSGLELYLCRFDRRLGSRLDAPEVVGFDAAIEFQPLSRSFADYTRLQNRRFGRRLVNLGRRILDKAVRALRLSSVFQTGPARDIKHDLKDFVNFDISRPKDPYTVFPGVSPMWDNSSRRTQGSATIFTNSSPELLRHWVEKKVAGFEAPSPDENFLFINAWNEWAEGNHLEPCEKYHDQFLKAVSEGVEAGSRTR</sequence>
<dbReference type="OrthoDB" id="7210452at2"/>
<dbReference type="Pfam" id="PF14307">
    <property type="entry name" value="Glyco_tran_WbsX"/>
    <property type="match status" value="1"/>
</dbReference>
<proteinExistence type="predicted"/>
<reference evidence="1 2" key="1">
    <citation type="submission" date="2018-05" db="EMBL/GenBank/DDBJ databases">
        <title>Rhodobacteraceae gen. nov., sp. nov. isolated from sea water.</title>
        <authorList>
            <person name="Ren Y."/>
        </authorList>
    </citation>
    <scope>NUCLEOTIDE SEQUENCE [LARGE SCALE GENOMIC DNA]</scope>
    <source>
        <strain evidence="1 2">TG-679</strain>
    </source>
</reference>
<keyword evidence="1" id="KW-0378">Hydrolase</keyword>
<dbReference type="Gene3D" id="3.20.20.80">
    <property type="entry name" value="Glycosidases"/>
    <property type="match status" value="1"/>
</dbReference>
<dbReference type="PANTHER" id="PTHR41244">
    <property type="entry name" value="RHAMNAN SYNTHESIS F"/>
    <property type="match status" value="1"/>
</dbReference>
<dbReference type="RefSeq" id="WP_109810392.1">
    <property type="nucleotide sequence ID" value="NZ_QGKU01000014.1"/>
</dbReference>
<evidence type="ECO:0000313" key="2">
    <source>
        <dbReference type="Proteomes" id="UP000245680"/>
    </source>
</evidence>
<dbReference type="PANTHER" id="PTHR41244:SF1">
    <property type="entry name" value="GLYCOSYLTRANSFERASE"/>
    <property type="match status" value="1"/>
</dbReference>
<accession>A0A2V2LP21</accession>
<dbReference type="GO" id="GO:0016787">
    <property type="term" value="F:hydrolase activity"/>
    <property type="evidence" value="ECO:0007669"/>
    <property type="project" value="UniProtKB-KW"/>
</dbReference>
<organism evidence="1 2">
    <name type="scientific">Meridianimarinicoccus roseus</name>
    <dbReference type="NCBI Taxonomy" id="2072018"/>
    <lineage>
        <taxon>Bacteria</taxon>
        <taxon>Pseudomonadati</taxon>
        <taxon>Pseudomonadota</taxon>
        <taxon>Alphaproteobacteria</taxon>
        <taxon>Rhodobacterales</taxon>
        <taxon>Paracoccaceae</taxon>
        <taxon>Meridianimarinicoccus</taxon>
    </lineage>
</organism>
<gene>
    <name evidence="1" type="ORF">DKT77_03675</name>
</gene>
<dbReference type="CDD" id="cd11579">
    <property type="entry name" value="Glyco_tran_WbsX"/>
    <property type="match status" value="1"/>
</dbReference>
<protein>
    <submittedName>
        <fullName evidence="1">Glycosyl hydrolase</fullName>
    </submittedName>
</protein>
<keyword evidence="2" id="KW-1185">Reference proteome</keyword>
<comment type="caution">
    <text evidence="1">The sequence shown here is derived from an EMBL/GenBank/DDBJ whole genome shotgun (WGS) entry which is preliminary data.</text>
</comment>
<dbReference type="Proteomes" id="UP000245680">
    <property type="component" value="Unassembled WGS sequence"/>
</dbReference>
<dbReference type="AlphaFoldDB" id="A0A2V2LP21"/>
<dbReference type="EMBL" id="QGKU01000014">
    <property type="protein sequence ID" value="PWR03989.1"/>
    <property type="molecule type" value="Genomic_DNA"/>
</dbReference>
<name>A0A2V2LP21_9RHOB</name>
<dbReference type="InterPro" id="IPR032719">
    <property type="entry name" value="WbsX"/>
</dbReference>
<evidence type="ECO:0000313" key="1">
    <source>
        <dbReference type="EMBL" id="PWR03989.1"/>
    </source>
</evidence>